<sequence length="149" mass="17223">MKTILTIFVLIFSILIVDCNENTKPKEQYIDNDRPGDTATVYFDALYNQHNLQKASDFATPKLARIMKSYGTAKQFARSLINLQYDEVVIEIDMSNSSLREQYGNQAKINIVFTGYFNGKKIDDFRSIEMLKIKGKWYVDKIIADPYGR</sequence>
<name>A0A9W4QZ50_PSEHA</name>
<proteinExistence type="predicted"/>
<dbReference type="Proteomes" id="UP001152447">
    <property type="component" value="Unassembled WGS sequence"/>
</dbReference>
<accession>A0A9W4QZ50</accession>
<keyword evidence="2" id="KW-1185">Reference proteome</keyword>
<dbReference type="AlphaFoldDB" id="A0A9W4QZ50"/>
<protein>
    <submittedName>
        <fullName evidence="1">Uncharacterized protein</fullName>
    </submittedName>
</protein>
<organism evidence="1 2">
    <name type="scientific">Pseudoalteromonas haloplanktis</name>
    <name type="common">Alteromonas haloplanktis</name>
    <dbReference type="NCBI Taxonomy" id="228"/>
    <lineage>
        <taxon>Bacteria</taxon>
        <taxon>Pseudomonadati</taxon>
        <taxon>Pseudomonadota</taxon>
        <taxon>Gammaproteobacteria</taxon>
        <taxon>Alteromonadales</taxon>
        <taxon>Pseudoalteromonadaceae</taxon>
        <taxon>Pseudoalteromonas</taxon>
    </lineage>
</organism>
<evidence type="ECO:0000313" key="1">
    <source>
        <dbReference type="EMBL" id="CAH9060582.1"/>
    </source>
</evidence>
<gene>
    <name evidence="1" type="ORF">PSEHALCIP103_02312</name>
</gene>
<evidence type="ECO:0000313" key="2">
    <source>
        <dbReference type="Proteomes" id="UP001152447"/>
    </source>
</evidence>
<comment type="caution">
    <text evidence="1">The sequence shown here is derived from an EMBL/GenBank/DDBJ whole genome shotgun (WGS) entry which is preliminary data.</text>
</comment>
<reference evidence="1" key="1">
    <citation type="submission" date="2022-07" db="EMBL/GenBank/DDBJ databases">
        <authorList>
            <person name="Criscuolo A."/>
        </authorList>
    </citation>
    <scope>NUCLEOTIDE SEQUENCE</scope>
    <source>
        <strain evidence="1">CIP103197</strain>
    </source>
</reference>
<dbReference type="RefSeq" id="WP_138563157.1">
    <property type="nucleotide sequence ID" value="NZ_CAMAPB010000033.1"/>
</dbReference>
<dbReference type="EMBL" id="CAMAPB010000033">
    <property type="protein sequence ID" value="CAH9060582.1"/>
    <property type="molecule type" value="Genomic_DNA"/>
</dbReference>